<dbReference type="InterPro" id="IPR036322">
    <property type="entry name" value="WD40_repeat_dom_sf"/>
</dbReference>
<keyword evidence="6" id="KW-0493">Microtubule</keyword>
<evidence type="ECO:0000256" key="9">
    <source>
        <dbReference type="ARBA" id="ARBA00023175"/>
    </source>
</evidence>
<evidence type="ECO:0000256" key="4">
    <source>
        <dbReference type="ARBA" id="ARBA00022490"/>
    </source>
</evidence>
<dbReference type="GO" id="GO:0045503">
    <property type="term" value="F:dynein light chain binding"/>
    <property type="evidence" value="ECO:0007669"/>
    <property type="project" value="TreeGrafter"/>
</dbReference>
<keyword evidence="5" id="KW-0853">WD repeat</keyword>
<dbReference type="Gene3D" id="2.130.10.10">
    <property type="entry name" value="YVTN repeat-like/Quinoprotein amine dehydrogenase"/>
    <property type="match status" value="1"/>
</dbReference>
<dbReference type="Proteomes" id="UP001497623">
    <property type="component" value="Unassembled WGS sequence"/>
</dbReference>
<comment type="subcellular location">
    <subcellularLocation>
        <location evidence="1">Cell projection</location>
        <location evidence="1">Cilium</location>
    </subcellularLocation>
    <subcellularLocation>
        <location evidence="2">Cytoplasm</location>
        <location evidence="2">Cytoskeleton</location>
    </subcellularLocation>
</comment>
<evidence type="ECO:0000313" key="13">
    <source>
        <dbReference type="Proteomes" id="UP001497623"/>
    </source>
</evidence>
<dbReference type="InterPro" id="IPR050687">
    <property type="entry name" value="Dynein_IC"/>
</dbReference>
<reference evidence="12 13" key="1">
    <citation type="submission" date="2024-05" db="EMBL/GenBank/DDBJ databases">
        <authorList>
            <person name="Wallberg A."/>
        </authorList>
    </citation>
    <scope>NUCLEOTIDE SEQUENCE [LARGE SCALE GENOMIC DNA]</scope>
</reference>
<evidence type="ECO:0000256" key="3">
    <source>
        <dbReference type="ARBA" id="ARBA00011059"/>
    </source>
</evidence>
<evidence type="ECO:0000256" key="11">
    <source>
        <dbReference type="ARBA" id="ARBA00023273"/>
    </source>
</evidence>
<dbReference type="PANTHER" id="PTHR12442:SF11">
    <property type="entry name" value="DYNEIN AXONEMAL INTERMEDIATE CHAIN 1"/>
    <property type="match status" value="1"/>
</dbReference>
<gene>
    <name evidence="12" type="ORF">MNOR_LOCUS38514</name>
</gene>
<comment type="caution">
    <text evidence="12">The sequence shown here is derived from an EMBL/GenBank/DDBJ whole genome shotgun (WGS) entry which is preliminary data.</text>
</comment>
<evidence type="ECO:0000256" key="6">
    <source>
        <dbReference type="ARBA" id="ARBA00022701"/>
    </source>
</evidence>
<evidence type="ECO:0000256" key="8">
    <source>
        <dbReference type="ARBA" id="ARBA00023017"/>
    </source>
</evidence>
<dbReference type="SUPFAM" id="SSF50978">
    <property type="entry name" value="WD40 repeat-like"/>
    <property type="match status" value="1"/>
</dbReference>
<proteinExistence type="inferred from homology"/>
<evidence type="ECO:0000256" key="10">
    <source>
        <dbReference type="ARBA" id="ARBA00023212"/>
    </source>
</evidence>
<evidence type="ECO:0000256" key="2">
    <source>
        <dbReference type="ARBA" id="ARBA00004245"/>
    </source>
</evidence>
<organism evidence="12 13">
    <name type="scientific">Meganyctiphanes norvegica</name>
    <name type="common">Northern krill</name>
    <name type="synonym">Thysanopoda norvegica</name>
    <dbReference type="NCBI Taxonomy" id="48144"/>
    <lineage>
        <taxon>Eukaryota</taxon>
        <taxon>Metazoa</taxon>
        <taxon>Ecdysozoa</taxon>
        <taxon>Arthropoda</taxon>
        <taxon>Crustacea</taxon>
        <taxon>Multicrustacea</taxon>
        <taxon>Malacostraca</taxon>
        <taxon>Eumalacostraca</taxon>
        <taxon>Eucarida</taxon>
        <taxon>Euphausiacea</taxon>
        <taxon>Euphausiidae</taxon>
        <taxon>Meganyctiphanes</taxon>
    </lineage>
</organism>
<dbReference type="GO" id="GO:0045504">
    <property type="term" value="F:dynein heavy chain binding"/>
    <property type="evidence" value="ECO:0007669"/>
    <property type="project" value="TreeGrafter"/>
</dbReference>
<dbReference type="GO" id="GO:0036157">
    <property type="term" value="C:outer dynein arm"/>
    <property type="evidence" value="ECO:0007669"/>
    <property type="project" value="TreeGrafter"/>
</dbReference>
<dbReference type="PANTHER" id="PTHR12442">
    <property type="entry name" value="DYNEIN INTERMEDIATE CHAIN"/>
    <property type="match status" value="1"/>
</dbReference>
<dbReference type="EMBL" id="CAXKWB010088605">
    <property type="protein sequence ID" value="CAL4213294.1"/>
    <property type="molecule type" value="Genomic_DNA"/>
</dbReference>
<keyword evidence="13" id="KW-1185">Reference proteome</keyword>
<keyword evidence="9" id="KW-0505">Motor protein</keyword>
<accession>A0AAV2SK11</accession>
<dbReference type="GO" id="GO:0005874">
    <property type="term" value="C:microtubule"/>
    <property type="evidence" value="ECO:0007669"/>
    <property type="project" value="UniProtKB-KW"/>
</dbReference>
<protein>
    <submittedName>
        <fullName evidence="12">Uncharacterized protein</fullName>
    </submittedName>
</protein>
<sequence>TPLIMLDLGGPVASVSWSPFSSSIFVAITDEGRVHVYDLFLRKCRPLCVQNIVQKRRAALTTVSFNPFYPMILVGGEKGHLISLKLSPNLRKLHKDAKGADKQKLQDIELCKMNRLIAISRG</sequence>
<dbReference type="GO" id="GO:0003341">
    <property type="term" value="P:cilium movement"/>
    <property type="evidence" value="ECO:0007669"/>
    <property type="project" value="TreeGrafter"/>
</dbReference>
<keyword evidence="7" id="KW-0677">Repeat</keyword>
<evidence type="ECO:0000256" key="7">
    <source>
        <dbReference type="ARBA" id="ARBA00022737"/>
    </source>
</evidence>
<keyword evidence="8" id="KW-0243">Dynein</keyword>
<dbReference type="GO" id="GO:0036158">
    <property type="term" value="P:outer dynein arm assembly"/>
    <property type="evidence" value="ECO:0007669"/>
    <property type="project" value="TreeGrafter"/>
</dbReference>
<feature type="non-terminal residue" evidence="12">
    <location>
        <position position="1"/>
    </location>
</feature>
<evidence type="ECO:0000256" key="1">
    <source>
        <dbReference type="ARBA" id="ARBA00004138"/>
    </source>
</evidence>
<keyword evidence="10" id="KW-0206">Cytoskeleton</keyword>
<keyword evidence="11" id="KW-0966">Cell projection</keyword>
<keyword evidence="4" id="KW-0963">Cytoplasm</keyword>
<evidence type="ECO:0000256" key="5">
    <source>
        <dbReference type="ARBA" id="ARBA00022574"/>
    </source>
</evidence>
<evidence type="ECO:0000313" key="12">
    <source>
        <dbReference type="EMBL" id="CAL4213294.1"/>
    </source>
</evidence>
<dbReference type="InterPro" id="IPR015943">
    <property type="entry name" value="WD40/YVTN_repeat-like_dom_sf"/>
</dbReference>
<name>A0AAV2SK11_MEGNR</name>
<dbReference type="AlphaFoldDB" id="A0AAV2SK11"/>
<comment type="similarity">
    <text evidence="3">Belongs to the dynein intermediate chain family.</text>
</comment>